<dbReference type="SMART" id="SM00360">
    <property type="entry name" value="RRM"/>
    <property type="match status" value="1"/>
</dbReference>
<feature type="region of interest" description="Disordered" evidence="2">
    <location>
        <begin position="54"/>
        <end position="89"/>
    </location>
</feature>
<feature type="compositionally biased region" description="Low complexity" evidence="2">
    <location>
        <begin position="610"/>
        <end position="624"/>
    </location>
</feature>
<evidence type="ECO:0000313" key="4">
    <source>
        <dbReference type="EMBL" id="VBB31980.1"/>
    </source>
</evidence>
<feature type="domain" description="RRM" evidence="3">
    <location>
        <begin position="185"/>
        <end position="259"/>
    </location>
</feature>
<dbReference type="AlphaFoldDB" id="A0A498SPR7"/>
<evidence type="ECO:0000313" key="5">
    <source>
        <dbReference type="Proteomes" id="UP000276991"/>
    </source>
</evidence>
<sequence length="780" mass="86569">MSTEVNCINGGKLHKSEIHHQQQESLTDGMENSVVLATTPSAVKSIVTEETDFLPETTGTNNHSVGTLCPASGSGSGRSQKSKKRQNQKTFSLMDIFDMHKGIGSWADAAAADAHTTSYSPSTIQESSDTKQVSNALQQTSASQRGDWSQHQNTGGNMRPPPLGLDRATHSRNMNLTNLPDRPPFEVKVANINYKSSDNDLFYFFGGESSVVNIRSEGQAGRRGTAIVSLSSQEALVNALKLNNMELQGRPLRISLRDHQSRPAFGSGRISLQDQPRPPFGSGNVGPNNAYGNYRNNGSCHEEGYSTLPHSRRGPPPVPYHAYNTDGRANRLHLQHCSSHRGRDNRKYDYDNRLFRHSKSGNNQFPPRFMNRGYNSYGVAPRPSPPVENYLFSHGVEMEHDADKRGPGRIRTESVRSSTTDGTEKHERRKLQLQPRTKPLNSTEEDLPARPTSIFGLAKPVDTYEKEKQVEERLRLENEAFKAAEQRSRKSSERAVSVPASPSLLHGEVSILTESSLHYYRENYPPPVQEAVPEENYKSVESVEKLTTTSLIPQLPTNKECGVEQAETPSLVTASASAPQLPPSSPEPSISTIRRESLSNCPEMSEMRASTTLLRTRNTYNRTFTRSRDSVRTQFPPNKVHNIPVRRGKSGSRRGGANSGSLGSNKDKHIVPSREKVDGLSGSSTVEPVVPNGPKQLENGPKPDQQSIRKDEKHEFVMTSNKIATTAEQPWQQHSDQQYSKREKKKQIPATKEMPKCIIEPKPFTFSSENKYAALLEADD</sequence>
<gene>
    <name evidence="4" type="ORF">NAV_LOCUS6771</name>
</gene>
<dbReference type="InterPro" id="IPR000504">
    <property type="entry name" value="RRM_dom"/>
</dbReference>
<proteinExistence type="predicted"/>
<feature type="region of interest" description="Disordered" evidence="2">
    <location>
        <begin position="119"/>
        <end position="167"/>
    </location>
</feature>
<evidence type="ECO:0000256" key="1">
    <source>
        <dbReference type="PROSITE-ProRule" id="PRU00176"/>
    </source>
</evidence>
<dbReference type="Proteomes" id="UP000276991">
    <property type="component" value="Unassembled WGS sequence"/>
</dbReference>
<keyword evidence="5" id="KW-1185">Reference proteome</keyword>
<evidence type="ECO:0000259" key="3">
    <source>
        <dbReference type="PROSITE" id="PS50102"/>
    </source>
</evidence>
<dbReference type="STRING" id="6277.A0A498SPR7"/>
<dbReference type="Gene3D" id="3.30.70.330">
    <property type="match status" value="1"/>
</dbReference>
<protein>
    <recommendedName>
        <fullName evidence="3">RRM domain-containing protein</fullName>
    </recommendedName>
</protein>
<accession>A0A498SPR7</accession>
<reference evidence="4 5" key="1">
    <citation type="submission" date="2018-08" db="EMBL/GenBank/DDBJ databases">
        <authorList>
            <person name="Laetsch R D."/>
            <person name="Stevens L."/>
            <person name="Kumar S."/>
            <person name="Blaxter L. M."/>
        </authorList>
    </citation>
    <scope>NUCLEOTIDE SEQUENCE [LARGE SCALE GENOMIC DNA]</scope>
</reference>
<feature type="compositionally biased region" description="Basic and acidic residues" evidence="2">
    <location>
        <begin position="399"/>
        <end position="414"/>
    </location>
</feature>
<dbReference type="SUPFAM" id="SSF54928">
    <property type="entry name" value="RNA-binding domain, RBD"/>
    <property type="match status" value="1"/>
</dbReference>
<feature type="compositionally biased region" description="Basic and acidic residues" evidence="2">
    <location>
        <begin position="665"/>
        <end position="678"/>
    </location>
</feature>
<name>A0A498SPR7_ACAVI</name>
<feature type="region of interest" description="Disordered" evidence="2">
    <location>
        <begin position="399"/>
        <end position="448"/>
    </location>
</feature>
<keyword evidence="1" id="KW-0694">RNA-binding</keyword>
<organism evidence="4 5">
    <name type="scientific">Acanthocheilonema viteae</name>
    <name type="common">Filarial nematode worm</name>
    <name type="synonym">Dipetalonema viteae</name>
    <dbReference type="NCBI Taxonomy" id="6277"/>
    <lineage>
        <taxon>Eukaryota</taxon>
        <taxon>Metazoa</taxon>
        <taxon>Ecdysozoa</taxon>
        <taxon>Nematoda</taxon>
        <taxon>Chromadorea</taxon>
        <taxon>Rhabditida</taxon>
        <taxon>Spirurina</taxon>
        <taxon>Spiruromorpha</taxon>
        <taxon>Filarioidea</taxon>
        <taxon>Onchocercidae</taxon>
        <taxon>Acanthocheilonema</taxon>
    </lineage>
</organism>
<dbReference type="EMBL" id="UPTC01001482">
    <property type="protein sequence ID" value="VBB31980.1"/>
    <property type="molecule type" value="Genomic_DNA"/>
</dbReference>
<dbReference type="PROSITE" id="PS50102">
    <property type="entry name" value="RRM"/>
    <property type="match status" value="1"/>
</dbReference>
<dbReference type="GO" id="GO:0003723">
    <property type="term" value="F:RNA binding"/>
    <property type="evidence" value="ECO:0007669"/>
    <property type="project" value="UniProtKB-UniRule"/>
</dbReference>
<feature type="compositionally biased region" description="Polar residues" evidence="2">
    <location>
        <begin position="119"/>
        <end position="156"/>
    </location>
</feature>
<dbReference type="InterPro" id="IPR012677">
    <property type="entry name" value="Nucleotide-bd_a/b_plait_sf"/>
</dbReference>
<feature type="compositionally biased region" description="Basic and acidic residues" evidence="2">
    <location>
        <begin position="707"/>
        <end position="716"/>
    </location>
</feature>
<feature type="compositionally biased region" description="Polar residues" evidence="2">
    <location>
        <begin position="718"/>
        <end position="738"/>
    </location>
</feature>
<evidence type="ECO:0000256" key="2">
    <source>
        <dbReference type="SAM" id="MobiDB-lite"/>
    </source>
</evidence>
<dbReference type="InterPro" id="IPR035979">
    <property type="entry name" value="RBD_domain_sf"/>
</dbReference>
<feature type="region of interest" description="Disordered" evidence="2">
    <location>
        <begin position="559"/>
        <end position="756"/>
    </location>
</feature>
<dbReference type="OrthoDB" id="1748655at2759"/>